<reference evidence="1 2" key="1">
    <citation type="journal article" date="2016" name="Nat. Commun.">
        <title>Thousands of microbial genomes shed light on interconnected biogeochemical processes in an aquifer system.</title>
        <authorList>
            <person name="Anantharaman K."/>
            <person name="Brown C.T."/>
            <person name="Hug L.A."/>
            <person name="Sharon I."/>
            <person name="Castelle C.J."/>
            <person name="Probst A.J."/>
            <person name="Thomas B.C."/>
            <person name="Singh A."/>
            <person name="Wilkins M.J."/>
            <person name="Karaoz U."/>
            <person name="Brodie E.L."/>
            <person name="Williams K.H."/>
            <person name="Hubbard S.S."/>
            <person name="Banfield J.F."/>
        </authorList>
    </citation>
    <scope>NUCLEOTIDE SEQUENCE [LARGE SCALE GENOMIC DNA]</scope>
</reference>
<sequence length="133" mass="15420">MAEYHLGRSEYWFDPTATEAVARADNPYKEGRRYKMERKKEHKVEPDRVEPDMVRVGDGLFRVYSGMAKVAGELKPTETYALGPLRPDLMARALEQANNGDVTPEMLPYLQKARRLREIFDRAVQKLDKNFKS</sequence>
<accession>A0A1F5JDI0</accession>
<dbReference type="EMBL" id="MFCX01000005">
    <property type="protein sequence ID" value="OGE26711.1"/>
    <property type="molecule type" value="Genomic_DNA"/>
</dbReference>
<evidence type="ECO:0000313" key="2">
    <source>
        <dbReference type="Proteomes" id="UP000177042"/>
    </source>
</evidence>
<proteinExistence type="predicted"/>
<evidence type="ECO:0000313" key="1">
    <source>
        <dbReference type="EMBL" id="OGE26711.1"/>
    </source>
</evidence>
<dbReference type="Proteomes" id="UP000177042">
    <property type="component" value="Unassembled WGS sequence"/>
</dbReference>
<protein>
    <submittedName>
        <fullName evidence="1">Uncharacterized protein</fullName>
    </submittedName>
</protein>
<gene>
    <name evidence="1" type="ORF">A3C26_01115</name>
</gene>
<organism evidence="1 2">
    <name type="scientific">Candidatus Daviesbacteria bacterium RIFCSPHIGHO2_02_FULL_39_12</name>
    <dbReference type="NCBI Taxonomy" id="1797770"/>
    <lineage>
        <taxon>Bacteria</taxon>
        <taxon>Candidatus Daviesiibacteriota</taxon>
    </lineage>
</organism>
<name>A0A1F5JDI0_9BACT</name>
<comment type="caution">
    <text evidence="1">The sequence shown here is derived from an EMBL/GenBank/DDBJ whole genome shotgun (WGS) entry which is preliminary data.</text>
</comment>
<dbReference type="AlphaFoldDB" id="A0A1F5JDI0"/>